<dbReference type="EMBL" id="CM056806">
    <property type="protein sequence ID" value="KAJ8704966.1"/>
    <property type="molecule type" value="Genomic_DNA"/>
</dbReference>
<dbReference type="Proteomes" id="UP001231649">
    <property type="component" value="Chromosome 30"/>
</dbReference>
<accession>A0ACC2Q002</accession>
<protein>
    <submittedName>
        <fullName evidence="1">Uncharacterized protein</fullName>
    </submittedName>
</protein>
<name>A0ACC2Q002_9NEOP</name>
<organism evidence="1 2">
    <name type="scientific">Mythimna loreyi</name>
    <dbReference type="NCBI Taxonomy" id="667449"/>
    <lineage>
        <taxon>Eukaryota</taxon>
        <taxon>Metazoa</taxon>
        <taxon>Ecdysozoa</taxon>
        <taxon>Arthropoda</taxon>
        <taxon>Hexapoda</taxon>
        <taxon>Insecta</taxon>
        <taxon>Pterygota</taxon>
        <taxon>Neoptera</taxon>
        <taxon>Endopterygota</taxon>
        <taxon>Lepidoptera</taxon>
        <taxon>Glossata</taxon>
        <taxon>Ditrysia</taxon>
        <taxon>Noctuoidea</taxon>
        <taxon>Noctuidae</taxon>
        <taxon>Noctuinae</taxon>
        <taxon>Hadenini</taxon>
        <taxon>Mythimna</taxon>
    </lineage>
</organism>
<keyword evidence="2" id="KW-1185">Reference proteome</keyword>
<comment type="caution">
    <text evidence="1">The sequence shown here is derived from an EMBL/GenBank/DDBJ whole genome shotgun (WGS) entry which is preliminary data.</text>
</comment>
<evidence type="ECO:0000313" key="1">
    <source>
        <dbReference type="EMBL" id="KAJ8704966.1"/>
    </source>
</evidence>
<sequence>MDAPKAALIKSKSSNSTSEQAKKNTTKNEKVSRSNAEFQPRALCTGVQPLMLKKRGVYVEKKLTNISLNQTEQSLDVPPNQKLINPSPMPRPSKKRFLTSVLTILSKSTAGTQCPDDIEGTRKIDKIMNKHKMREDEEDIREEWSTAPNTTKKKTKYKSKILNQPYKESFTVLQAKKDTELSSTSNSEYKSAKYDADIDTETMNWGENLEKNGFASAAGHSKKYKLTAKDTDPSLVSDIPKSHNKGIYDFFVDMIHTTTNFEGSDAEPHNQVPLKSENQSILTMESKESLTRKVNVEKIEESESFTAPKKKSSHHAYSIMPDERDEFTNRQMLEHFQPYLDHYYKKPKKVKPKRKFKPDLSQYKKVNPVPKTTSLPISNKKRDLKSEAKKDFLKILKEELQMKSHETFEEPENFYEALKVIARNKRLAQEWKSEVPSDPDDHICQFKPHRVLSRKSTGRQSSYNNELRPIIRKPGISYKKRKNNKDYDDETDVSLHSIEVTGYDYEPVRKPKKIKKKVAKKSTVTLISTPPTPPNEDFWKDYCDSDVSPLLLQRQYVLDKLMLLDSNTT</sequence>
<reference evidence="1" key="1">
    <citation type="submission" date="2023-03" db="EMBL/GenBank/DDBJ databases">
        <title>Chromosome-level genomes of two armyworms, Mythimna separata and Mythimna loreyi, provide insights into the biosynthesis and reception of sex pheromones.</title>
        <authorList>
            <person name="Zhao H."/>
        </authorList>
    </citation>
    <scope>NUCLEOTIDE SEQUENCE</scope>
    <source>
        <strain evidence="1">BeijingLab</strain>
    </source>
</reference>
<proteinExistence type="predicted"/>
<evidence type="ECO:0000313" key="2">
    <source>
        <dbReference type="Proteomes" id="UP001231649"/>
    </source>
</evidence>
<gene>
    <name evidence="1" type="ORF">PYW08_012286</name>
</gene>